<reference evidence="1 2" key="1">
    <citation type="submission" date="2018-12" db="EMBL/GenBank/DDBJ databases">
        <title>The genome of Variovorax gossypii DSM 100435.</title>
        <authorList>
            <person name="Gao J."/>
            <person name="Sun J."/>
        </authorList>
    </citation>
    <scope>NUCLEOTIDE SEQUENCE [LARGE SCALE GENOMIC DNA]</scope>
    <source>
        <strain evidence="1 2">DSM 100435</strain>
    </source>
</reference>
<gene>
    <name evidence="1" type="ORF">EJP69_11380</name>
</gene>
<sequence length="61" mass="6538">MDKDAEGLGADFELWQQLTDDYEAALGALARGEPGARERVVRLSLALQQMHPDLSPVGDGG</sequence>
<dbReference type="OrthoDB" id="8857962at2"/>
<dbReference type="AlphaFoldDB" id="A0A3S0H1L0"/>
<organism evidence="1 2">
    <name type="scientific">Variovorax gossypii</name>
    <dbReference type="NCBI Taxonomy" id="1679495"/>
    <lineage>
        <taxon>Bacteria</taxon>
        <taxon>Pseudomonadati</taxon>
        <taxon>Pseudomonadota</taxon>
        <taxon>Betaproteobacteria</taxon>
        <taxon>Burkholderiales</taxon>
        <taxon>Comamonadaceae</taxon>
        <taxon>Variovorax</taxon>
    </lineage>
</organism>
<dbReference type="EMBL" id="RXOE01000002">
    <property type="protein sequence ID" value="RTQ34989.1"/>
    <property type="molecule type" value="Genomic_DNA"/>
</dbReference>
<evidence type="ECO:0000313" key="2">
    <source>
        <dbReference type="Proteomes" id="UP000267418"/>
    </source>
</evidence>
<keyword evidence="2" id="KW-1185">Reference proteome</keyword>
<name>A0A3S0H1L0_9BURK</name>
<protein>
    <submittedName>
        <fullName evidence="1">Uncharacterized protein</fullName>
    </submittedName>
</protein>
<accession>A0A3S0H1L0</accession>
<evidence type="ECO:0000313" key="1">
    <source>
        <dbReference type="EMBL" id="RTQ34989.1"/>
    </source>
</evidence>
<comment type="caution">
    <text evidence="1">The sequence shown here is derived from an EMBL/GenBank/DDBJ whole genome shotgun (WGS) entry which is preliminary data.</text>
</comment>
<dbReference type="RefSeq" id="WP_093196264.1">
    <property type="nucleotide sequence ID" value="NZ_RXOE01000002.1"/>
</dbReference>
<proteinExistence type="predicted"/>
<dbReference type="Proteomes" id="UP000267418">
    <property type="component" value="Unassembled WGS sequence"/>
</dbReference>